<dbReference type="Gene3D" id="1.10.274.50">
    <property type="match status" value="1"/>
</dbReference>
<dbReference type="GO" id="GO:0003690">
    <property type="term" value="F:double-stranded DNA binding"/>
    <property type="evidence" value="ECO:0007669"/>
    <property type="project" value="UniProtKB-UniRule"/>
</dbReference>
<feature type="domain" description="UvrD-like helicase C-terminal" evidence="17">
    <location>
        <begin position="517"/>
        <end position="812"/>
    </location>
</feature>
<dbReference type="InterPro" id="IPR011335">
    <property type="entry name" value="Restrct_endonuc-II-like"/>
</dbReference>
<evidence type="ECO:0000259" key="17">
    <source>
        <dbReference type="PROSITE" id="PS51217"/>
    </source>
</evidence>
<dbReference type="InterPro" id="IPR027417">
    <property type="entry name" value="P-loop_NTPase"/>
</dbReference>
<dbReference type="Pfam" id="PF13361">
    <property type="entry name" value="UvrD_C"/>
    <property type="match status" value="1"/>
</dbReference>
<dbReference type="Proteomes" id="UP000051612">
    <property type="component" value="Unassembled WGS sequence"/>
</dbReference>
<feature type="coiled-coil region" evidence="15">
    <location>
        <begin position="55"/>
        <end position="82"/>
    </location>
</feature>
<evidence type="ECO:0000313" key="19">
    <source>
        <dbReference type="Proteomes" id="UP000051612"/>
    </source>
</evidence>
<evidence type="ECO:0000256" key="11">
    <source>
        <dbReference type="ARBA" id="ARBA00034617"/>
    </source>
</evidence>
<comment type="caution">
    <text evidence="18">The sequence shown here is derived from an EMBL/GenBank/DDBJ whole genome shotgun (WGS) entry which is preliminary data.</text>
</comment>
<evidence type="ECO:0000313" key="18">
    <source>
        <dbReference type="EMBL" id="KRM77073.1"/>
    </source>
</evidence>
<evidence type="ECO:0000256" key="8">
    <source>
        <dbReference type="ARBA" id="ARBA00023125"/>
    </source>
</evidence>
<dbReference type="PANTHER" id="PTHR11070">
    <property type="entry name" value="UVRD / RECB / PCRA DNA HELICASE FAMILY MEMBER"/>
    <property type="match status" value="1"/>
</dbReference>
<evidence type="ECO:0000256" key="4">
    <source>
        <dbReference type="ARBA" id="ARBA00022801"/>
    </source>
</evidence>
<evidence type="ECO:0000256" key="6">
    <source>
        <dbReference type="ARBA" id="ARBA00022839"/>
    </source>
</evidence>
<evidence type="ECO:0000259" key="16">
    <source>
        <dbReference type="PROSITE" id="PS51198"/>
    </source>
</evidence>
<dbReference type="Pfam" id="PF00580">
    <property type="entry name" value="UvrD-helicase"/>
    <property type="match status" value="1"/>
</dbReference>
<evidence type="ECO:0000256" key="3">
    <source>
        <dbReference type="ARBA" id="ARBA00022763"/>
    </source>
</evidence>
<reference evidence="18 19" key="1">
    <citation type="journal article" date="2015" name="Genome Announc.">
        <title>Expanding the biotechnology potential of lactobacilli through comparative genomics of 213 strains and associated genera.</title>
        <authorList>
            <person name="Sun Z."/>
            <person name="Harris H.M."/>
            <person name="McCann A."/>
            <person name="Guo C."/>
            <person name="Argimon S."/>
            <person name="Zhang W."/>
            <person name="Yang X."/>
            <person name="Jeffery I.B."/>
            <person name="Cooney J.C."/>
            <person name="Kagawa T.F."/>
            <person name="Liu W."/>
            <person name="Song Y."/>
            <person name="Salvetti E."/>
            <person name="Wrobel A."/>
            <person name="Rasinkangas P."/>
            <person name="Parkhill J."/>
            <person name="Rea M.C."/>
            <person name="O'Sullivan O."/>
            <person name="Ritari J."/>
            <person name="Douillard F.P."/>
            <person name="Paul Ross R."/>
            <person name="Yang R."/>
            <person name="Briner A.E."/>
            <person name="Felis G.E."/>
            <person name="de Vos W.M."/>
            <person name="Barrangou R."/>
            <person name="Klaenhammer T.R."/>
            <person name="Caufield P.W."/>
            <person name="Cui Y."/>
            <person name="Zhang H."/>
            <person name="O'Toole P.W."/>
        </authorList>
    </citation>
    <scope>NUCLEOTIDE SEQUENCE [LARGE SCALE GENOMIC DNA]</scope>
    <source>
        <strain evidence="18 19">DSM 20452</strain>
    </source>
</reference>
<dbReference type="PANTHER" id="PTHR11070:SF48">
    <property type="entry name" value="ATP-DEPENDENT HELICASE_NUCLEASE SUBUNIT A"/>
    <property type="match status" value="1"/>
</dbReference>
<keyword evidence="8 13" id="KW-0238">DNA-binding</keyword>
<dbReference type="RefSeq" id="WP_056958264.1">
    <property type="nucleotide sequence ID" value="NZ_AYYN01000022.1"/>
</dbReference>
<keyword evidence="7 13" id="KW-0067">ATP-binding</keyword>
<dbReference type="GO" id="GO:0008408">
    <property type="term" value="F:3'-5' exonuclease activity"/>
    <property type="evidence" value="ECO:0007669"/>
    <property type="project" value="UniProtKB-UniRule"/>
</dbReference>
<dbReference type="Gene3D" id="3.40.50.300">
    <property type="entry name" value="P-loop containing nucleotide triphosphate hydrolases"/>
    <property type="match status" value="4"/>
</dbReference>
<dbReference type="GO" id="GO:0016887">
    <property type="term" value="F:ATP hydrolysis activity"/>
    <property type="evidence" value="ECO:0007669"/>
    <property type="project" value="RHEA"/>
</dbReference>
<feature type="domain" description="UvrD-like helicase ATP-binding" evidence="16">
    <location>
        <begin position="4"/>
        <end position="472"/>
    </location>
</feature>
<dbReference type="PATRIC" id="fig|1423772.3.peg.799"/>
<comment type="catalytic activity">
    <reaction evidence="11 13">
        <text>Couples ATP hydrolysis with the unwinding of duplex DNA by translocating in the 3'-5' direction.</text>
        <dbReference type="EC" id="5.6.2.4"/>
    </reaction>
</comment>
<dbReference type="SUPFAM" id="SSF52540">
    <property type="entry name" value="P-loop containing nucleoside triphosphate hydrolases"/>
    <property type="match status" value="1"/>
</dbReference>
<comment type="subunit">
    <text evidence="13">Heterodimer of AddA and AddB/RexB.</text>
</comment>
<evidence type="ECO:0000256" key="12">
    <source>
        <dbReference type="ARBA" id="ARBA00048988"/>
    </source>
</evidence>
<keyword evidence="6 13" id="KW-0269">Exonuclease</keyword>
<comment type="similarity">
    <text evidence="13">Belongs to the helicase family. AddA subfamily.</text>
</comment>
<dbReference type="GO" id="GO:0005524">
    <property type="term" value="F:ATP binding"/>
    <property type="evidence" value="ECO:0007669"/>
    <property type="project" value="UniProtKB-UniRule"/>
</dbReference>
<dbReference type="InterPro" id="IPR000212">
    <property type="entry name" value="DNA_helicase_UvrD/REP"/>
</dbReference>
<comment type="function">
    <text evidence="13">The heterodimer acts as both an ATP-dependent DNA helicase and an ATP-dependent, dual-direction single-stranded exonuclease. Recognizes the chi site generating a DNA molecule suitable for the initiation of homologous recombination. The AddA nuclease domain is required for chi fragment generation; this subunit has the helicase and 3' -&gt; 5' nuclease activities.</text>
</comment>
<evidence type="ECO:0000256" key="7">
    <source>
        <dbReference type="ARBA" id="ARBA00022840"/>
    </source>
</evidence>
<dbReference type="EMBL" id="AYYN01000022">
    <property type="protein sequence ID" value="KRM77073.1"/>
    <property type="molecule type" value="Genomic_DNA"/>
</dbReference>
<dbReference type="HAMAP" id="MF_01451">
    <property type="entry name" value="AddA"/>
    <property type="match status" value="1"/>
</dbReference>
<evidence type="ECO:0000256" key="9">
    <source>
        <dbReference type="ARBA" id="ARBA00023204"/>
    </source>
</evidence>
<organism evidence="18 19">
    <name type="scientific">Ligilactobacillus murinus DSM 20452 = NBRC 14221</name>
    <dbReference type="NCBI Taxonomy" id="1423772"/>
    <lineage>
        <taxon>Bacteria</taxon>
        <taxon>Bacillati</taxon>
        <taxon>Bacillota</taxon>
        <taxon>Bacilli</taxon>
        <taxon>Lactobacillales</taxon>
        <taxon>Lactobacillaceae</taxon>
        <taxon>Ligilactobacillus</taxon>
    </lineage>
</organism>
<keyword evidence="5 13" id="KW-0347">Helicase</keyword>
<dbReference type="PROSITE" id="PS51217">
    <property type="entry name" value="UVRD_HELICASE_CTER"/>
    <property type="match status" value="1"/>
</dbReference>
<comment type="cofactor">
    <cofactor evidence="13">
        <name>Mg(2+)</name>
        <dbReference type="ChEBI" id="CHEBI:18420"/>
    </cofactor>
</comment>
<dbReference type="PROSITE" id="PS51198">
    <property type="entry name" value="UVRD_HELICASE_ATP_BIND"/>
    <property type="match status" value="1"/>
</dbReference>
<keyword evidence="10 13" id="KW-0413">Isomerase</keyword>
<evidence type="ECO:0000256" key="2">
    <source>
        <dbReference type="ARBA" id="ARBA00022741"/>
    </source>
</evidence>
<evidence type="ECO:0000256" key="1">
    <source>
        <dbReference type="ARBA" id="ARBA00022722"/>
    </source>
</evidence>
<dbReference type="InterPro" id="IPR014017">
    <property type="entry name" value="DNA_helicase_UvrD-like_C"/>
</dbReference>
<gene>
    <name evidence="13" type="primary">addA</name>
    <name evidence="18" type="ORF">FC48_GL000729</name>
</gene>
<evidence type="ECO:0000256" key="15">
    <source>
        <dbReference type="SAM" id="Coils"/>
    </source>
</evidence>
<dbReference type="GO" id="GO:0033202">
    <property type="term" value="C:DNA helicase complex"/>
    <property type="evidence" value="ECO:0007669"/>
    <property type="project" value="TreeGrafter"/>
</dbReference>
<dbReference type="InterPro" id="IPR038726">
    <property type="entry name" value="PDDEXK_AddAB-type"/>
</dbReference>
<keyword evidence="1 13" id="KW-0540">Nuclease</keyword>
<keyword evidence="3 13" id="KW-0227">DNA damage</keyword>
<keyword evidence="15" id="KW-0175">Coiled coil</keyword>
<dbReference type="GO" id="GO:0000724">
    <property type="term" value="P:double-strand break repair via homologous recombination"/>
    <property type="evidence" value="ECO:0007669"/>
    <property type="project" value="UniProtKB-UniRule"/>
</dbReference>
<dbReference type="Gene3D" id="3.90.320.10">
    <property type="match status" value="1"/>
</dbReference>
<evidence type="ECO:0000256" key="13">
    <source>
        <dbReference type="HAMAP-Rule" id="MF_01451"/>
    </source>
</evidence>
<keyword evidence="9 13" id="KW-0234">DNA repair</keyword>
<dbReference type="GO" id="GO:0005829">
    <property type="term" value="C:cytosol"/>
    <property type="evidence" value="ECO:0007669"/>
    <property type="project" value="TreeGrafter"/>
</dbReference>
<dbReference type="GO" id="GO:0043138">
    <property type="term" value="F:3'-5' DNA helicase activity"/>
    <property type="evidence" value="ECO:0007669"/>
    <property type="project" value="UniProtKB-UniRule"/>
</dbReference>
<dbReference type="SUPFAM" id="SSF52980">
    <property type="entry name" value="Restriction endonuclease-like"/>
    <property type="match status" value="1"/>
</dbReference>
<dbReference type="EC" id="3.1.-.-" evidence="13"/>
<name>A0A0R2BD73_9LACO</name>
<dbReference type="EC" id="5.6.2.4" evidence="13"/>
<dbReference type="AlphaFoldDB" id="A0A0R2BD73"/>
<sequence length="1247" mass="143291">MAEIKFTPGQLQAINDEGKNILVAASAGSGKTRVLVERVIRKIKEKTAVDEMLILTFTEAAAREMKERIQGALRQAINAESEPETKRFYLQQLTKLNVADISTIDAFCLRMVQKYYYLAQIDPDFRLLTDETERALLRESVWEDLREELYGKLDPLFEQLTLNFSNDRSDDGLTELVMELFDFANVNPDPKAWLENLAKNYHLEAGNLEQSEFYRTEFLPYITEQLQKFADYMGQATLILEDIADPEDKLAKLKALYRTEAKELCQLAKLDLTKISYNELKVTLEAVKFKRAPAARLDDEQKVLKNQAQALRDETKKQLNELLVNYFNAQESEVIELFKQAEILAKKAAEVVLRFMRRYQAEKKRRHVLEFSDLEHLTLKILRQQEDTSVKELLKARYQEIMVDEYQDTNQLQEAILTTLAQDNMFMVGDVKQSIYAFRLADPTLFLGKYHKFGRSDDPNERIILAENFRSAENITATTNFIFSQIMDQKIGEMDYDQNAQLVYGAKDYPKMSLATEILLYTSEADPLNDPAKKPLKMRWDQEPEAMGPDFEINSNQEGQIALVAKKIKELYDQKFAIYDRGSGQMRPITYGDIAILSETRTNHLLLSEELKRLGIPFYVQKSQNYFQTTELRIMLALLALIDNPYQDIELAAVLRSPIVGLKENELAYLRINDKSGDYFQALEKFYQDPSNQRKEPFVQALYAKITRFMEQLQGFRDLAHQNELATLILAIYEQTGFLDYVGGMPGGAQRQANLHALYERAAMYEQSSFKGLFQFIGFIKKMQEKQDDLSEAVLKTSDDTVNIMTIHGSKGLEFPVVFLIDAAKKFNMRSLDKKYILSEKAGLAMNYLDQERRIEHETLVKNLAKQTARNKSAAEKMRLLYVALTRAKEKLFIVAGYDSREQVEKLVNKAQTSELLLPDDVRANAKNFMDWILPAVARRKNIAQVFELLVNPPATLDEIPAEFEVNFANYNDIFDEQRLAQVDLTKWFDEQTTAQVKLTPEMVTKIDQILAGKYQHEAATRTAAYQAVSDIKRLFDDPDLEKMAKITPETTANREVGDFRKPRFMTEEVRVTPAAIGTAVHLLFQELDLTQTPTVTLVDDLLQRLIADDLITPEVAKQIDVTKLVAFYASPLGKELLKNHTRAKREVAFSMVLPAGKVFDDLDDTLNDSILVHGIMDGYFITENDEVILFDYKTDHLYGEDGVEKIKQRYQGQLNLYQTALEQILNKPVTHKYLYLVELDQAIELP</sequence>
<evidence type="ECO:0000256" key="5">
    <source>
        <dbReference type="ARBA" id="ARBA00022806"/>
    </source>
</evidence>
<dbReference type="Pfam" id="PF12705">
    <property type="entry name" value="PDDEXK_1"/>
    <property type="match status" value="1"/>
</dbReference>
<proteinExistence type="inferred from homology"/>
<keyword evidence="4 13" id="KW-0378">Hydrolase</keyword>
<dbReference type="InterPro" id="IPR014016">
    <property type="entry name" value="UvrD-like_ATP-bd"/>
</dbReference>
<accession>A0A0R2BD73</accession>
<dbReference type="InterPro" id="IPR011604">
    <property type="entry name" value="PDDEXK-like_dom_sf"/>
</dbReference>
<feature type="coiled-coil region" evidence="15">
    <location>
        <begin position="294"/>
        <end position="325"/>
    </location>
</feature>
<evidence type="ECO:0000256" key="14">
    <source>
        <dbReference type="PROSITE-ProRule" id="PRU00560"/>
    </source>
</evidence>
<evidence type="ECO:0000256" key="10">
    <source>
        <dbReference type="ARBA" id="ARBA00023235"/>
    </source>
</evidence>
<comment type="catalytic activity">
    <reaction evidence="12 13">
        <text>ATP + H2O = ADP + phosphate + H(+)</text>
        <dbReference type="Rhea" id="RHEA:13065"/>
        <dbReference type="ChEBI" id="CHEBI:15377"/>
        <dbReference type="ChEBI" id="CHEBI:15378"/>
        <dbReference type="ChEBI" id="CHEBI:30616"/>
        <dbReference type="ChEBI" id="CHEBI:43474"/>
        <dbReference type="ChEBI" id="CHEBI:456216"/>
        <dbReference type="EC" id="5.6.2.4"/>
    </reaction>
</comment>
<keyword evidence="2 13" id="KW-0547">Nucleotide-binding</keyword>
<dbReference type="InterPro" id="IPR014152">
    <property type="entry name" value="AddA"/>
</dbReference>
<dbReference type="NCBIfam" id="TIGR02785">
    <property type="entry name" value="addA_Gpos"/>
    <property type="match status" value="1"/>
</dbReference>
<protein>
    <recommendedName>
        <fullName evidence="13">ATP-dependent helicase/nuclease subunit A</fullName>
        <ecNumber evidence="13">3.1.-.-</ecNumber>
        <ecNumber evidence="13">5.6.2.4</ecNumber>
    </recommendedName>
    <alternativeName>
        <fullName evidence="13">ATP-dependent helicase/nuclease AddA</fullName>
    </alternativeName>
    <alternativeName>
        <fullName evidence="13">DNA 3'-5' helicase AddA</fullName>
    </alternativeName>
</protein>
<feature type="binding site" evidence="14">
    <location>
        <begin position="25"/>
        <end position="32"/>
    </location>
    <ligand>
        <name>ATP</name>
        <dbReference type="ChEBI" id="CHEBI:30616"/>
    </ligand>
</feature>